<comment type="caution">
    <text evidence="2">The sequence shown here is derived from an EMBL/GenBank/DDBJ whole genome shotgun (WGS) entry which is preliminary data.</text>
</comment>
<dbReference type="EMBL" id="JAMQAW010000024">
    <property type="protein sequence ID" value="MCM2390408.1"/>
    <property type="molecule type" value="Genomic_DNA"/>
</dbReference>
<organism evidence="2 3">
    <name type="scientific">Streptomyces albipurpureus</name>
    <dbReference type="NCBI Taxonomy" id="2897419"/>
    <lineage>
        <taxon>Bacteria</taxon>
        <taxon>Bacillati</taxon>
        <taxon>Actinomycetota</taxon>
        <taxon>Actinomycetes</taxon>
        <taxon>Kitasatosporales</taxon>
        <taxon>Streptomycetaceae</taxon>
        <taxon>Streptomyces</taxon>
    </lineage>
</organism>
<dbReference type="Proteomes" id="UP001431429">
    <property type="component" value="Unassembled WGS sequence"/>
</dbReference>
<keyword evidence="3" id="KW-1185">Reference proteome</keyword>
<evidence type="ECO:0000313" key="2">
    <source>
        <dbReference type="EMBL" id="MCM2390408.1"/>
    </source>
</evidence>
<evidence type="ECO:0000256" key="1">
    <source>
        <dbReference type="SAM" id="MobiDB-lite"/>
    </source>
</evidence>
<feature type="compositionally biased region" description="Polar residues" evidence="1">
    <location>
        <begin position="215"/>
        <end position="226"/>
    </location>
</feature>
<sequence>MLRLVRPRRPLRTIGALACVVLGLGLIGGAVTGSWLTEDSSADTAADNGFTEARTLWHSVPVDTLFPRSIHGKGAGPGKADRLWSRLAVAADSNCAATLDPLLVTTLQPVGCVRVLRATYTDATSSYVTTVGLVFTEGDMATMKTLKTRFGNEGLAKRTDLLPRTFAVPGTVASRFGDRQRASWTITIRTDVPVVVYAVSGFADGRKVDDPQPATVAQSARGTTAPAQAGLGHEADGIADGVERALLRALSTTAEPPQ</sequence>
<evidence type="ECO:0008006" key="4">
    <source>
        <dbReference type="Google" id="ProtNLM"/>
    </source>
</evidence>
<feature type="region of interest" description="Disordered" evidence="1">
    <location>
        <begin position="210"/>
        <end position="232"/>
    </location>
</feature>
<evidence type="ECO:0000313" key="3">
    <source>
        <dbReference type="Proteomes" id="UP001431429"/>
    </source>
</evidence>
<proteinExistence type="predicted"/>
<gene>
    <name evidence="2" type="ORF">NBG84_19265</name>
</gene>
<protein>
    <recommendedName>
        <fullName evidence="4">Secreted protein</fullName>
    </recommendedName>
</protein>
<name>A0ABT0UPD8_9ACTN</name>
<accession>A0ABT0UPD8</accession>
<reference evidence="2" key="1">
    <citation type="submission" date="2022-06" db="EMBL/GenBank/DDBJ databases">
        <title>Genome public.</title>
        <authorList>
            <person name="Sun Q."/>
        </authorList>
    </citation>
    <scope>NUCLEOTIDE SEQUENCE</scope>
    <source>
        <strain evidence="2">CWNU-1</strain>
    </source>
</reference>